<dbReference type="AlphaFoldDB" id="A0A5R9GKK8"/>
<reference evidence="1 2" key="1">
    <citation type="journal article" date="2019" name="Appl. Environ. Microbiol.">
        <title>Environmental Evidence and Genomic Insight of Iron-oxidizing Bacteria Preference Towards More Corrosion Resistant Stainless Steel at Higher Salinities.</title>
        <authorList>
            <person name="Garrison C.E."/>
            <person name="Price K.A."/>
            <person name="Field E.K."/>
        </authorList>
    </citation>
    <scope>NUCLEOTIDE SEQUENCE [LARGE SCALE GENOMIC DNA]</scope>
    <source>
        <strain evidence="1 2">P3</strain>
    </source>
</reference>
<gene>
    <name evidence="1" type="ORF">FEF65_08970</name>
</gene>
<keyword evidence="2" id="KW-1185">Reference proteome</keyword>
<dbReference type="Proteomes" id="UP000306585">
    <property type="component" value="Unassembled WGS sequence"/>
</dbReference>
<accession>A0A5R9GKK8</accession>
<proteinExistence type="predicted"/>
<evidence type="ECO:0000313" key="2">
    <source>
        <dbReference type="Proteomes" id="UP000306585"/>
    </source>
</evidence>
<name>A0A5R9GKK8_9PROT</name>
<comment type="caution">
    <text evidence="1">The sequence shown here is derived from an EMBL/GenBank/DDBJ whole genome shotgun (WGS) entry which is preliminary data.</text>
</comment>
<evidence type="ECO:0000313" key="1">
    <source>
        <dbReference type="EMBL" id="TLS67066.1"/>
    </source>
</evidence>
<protein>
    <submittedName>
        <fullName evidence="1">Uncharacterized protein</fullName>
    </submittedName>
</protein>
<sequence>MTIDEREAEMKLRLLKTLIALWVASIMMPVISAEADELVRLNIAAFEKRDPNYEFDSIITGTYAQLFEQVQGKADVIFLNRTPVLKNGDVVNLQLDALRMAQGNLSNGGLNCQFGFTNESDEDSQFYSIAGMCNIMYAEDEGTRKVRLIIKRSMLSDVNYGMNVWMKVYEDKTAGVVIYGDVDPK</sequence>
<dbReference type="EMBL" id="VBRY01000007">
    <property type="protein sequence ID" value="TLS67066.1"/>
    <property type="molecule type" value="Genomic_DNA"/>
</dbReference>
<dbReference type="OrthoDB" id="9978778at2"/>
<dbReference type="RefSeq" id="WP_138239457.1">
    <property type="nucleotide sequence ID" value="NZ_VBRY01000007.1"/>
</dbReference>
<organism evidence="1 2">
    <name type="scientific">Mariprofundus erugo</name>
    <dbReference type="NCBI Taxonomy" id="2528639"/>
    <lineage>
        <taxon>Bacteria</taxon>
        <taxon>Pseudomonadati</taxon>
        <taxon>Pseudomonadota</taxon>
        <taxon>Candidatius Mariprofundia</taxon>
        <taxon>Mariprofundales</taxon>
        <taxon>Mariprofundaceae</taxon>
        <taxon>Mariprofundus</taxon>
    </lineage>
</organism>